<dbReference type="InterPro" id="IPR035069">
    <property type="entry name" value="TTHA1013/TTHA0281-like"/>
</dbReference>
<dbReference type="RefSeq" id="WP_390207050.1">
    <property type="nucleotide sequence ID" value="NZ_JBHSZC010000006.1"/>
</dbReference>
<sequence>MSALREITLTENPDGWWTATDEATGAVSQGPTRTEALANLDDAIELLVNEEAGRTPTEDELRELGIDPEENESGELPDVLQ</sequence>
<dbReference type="EMBL" id="JBHTAX010000007">
    <property type="protein sequence ID" value="MFC7193214.1"/>
    <property type="molecule type" value="Genomic_DNA"/>
</dbReference>
<dbReference type="Pfam" id="PF24113">
    <property type="entry name" value="DUF7387"/>
    <property type="match status" value="1"/>
</dbReference>
<name>A0ABD5YV77_9EURY</name>
<organism evidence="2 3">
    <name type="scientific">Halocatena marina</name>
    <dbReference type="NCBI Taxonomy" id="2934937"/>
    <lineage>
        <taxon>Archaea</taxon>
        <taxon>Methanobacteriati</taxon>
        <taxon>Methanobacteriota</taxon>
        <taxon>Stenosarchaea group</taxon>
        <taxon>Halobacteria</taxon>
        <taxon>Halobacteriales</taxon>
        <taxon>Natronomonadaceae</taxon>
        <taxon>Halocatena</taxon>
    </lineage>
</organism>
<evidence type="ECO:0000313" key="2">
    <source>
        <dbReference type="EMBL" id="MFC7193214.1"/>
    </source>
</evidence>
<accession>A0ABD5YV77</accession>
<dbReference type="Gene3D" id="3.30.160.250">
    <property type="match status" value="1"/>
</dbReference>
<dbReference type="SUPFAM" id="SSF143100">
    <property type="entry name" value="TTHA1013/TTHA0281-like"/>
    <property type="match status" value="1"/>
</dbReference>
<dbReference type="AlphaFoldDB" id="A0ABD5YV77"/>
<reference evidence="2 3" key="1">
    <citation type="journal article" date="2019" name="Int. J. Syst. Evol. Microbiol.">
        <title>The Global Catalogue of Microorganisms (GCM) 10K type strain sequencing project: providing services to taxonomists for standard genome sequencing and annotation.</title>
        <authorList>
            <consortium name="The Broad Institute Genomics Platform"/>
            <consortium name="The Broad Institute Genome Sequencing Center for Infectious Disease"/>
            <person name="Wu L."/>
            <person name="Ma J."/>
        </authorList>
    </citation>
    <scope>NUCLEOTIDE SEQUENCE [LARGE SCALE GENOMIC DNA]</scope>
    <source>
        <strain evidence="2 3">RDMS1</strain>
    </source>
</reference>
<evidence type="ECO:0000313" key="3">
    <source>
        <dbReference type="Proteomes" id="UP001596417"/>
    </source>
</evidence>
<proteinExistence type="predicted"/>
<feature type="compositionally biased region" description="Acidic residues" evidence="1">
    <location>
        <begin position="66"/>
        <end position="75"/>
    </location>
</feature>
<gene>
    <name evidence="2" type="ORF">ACFQL7_27790</name>
</gene>
<keyword evidence="3" id="KW-1185">Reference proteome</keyword>
<protein>
    <submittedName>
        <fullName evidence="2">Type II toxin-antitoxin system HicB family antitoxin</fullName>
    </submittedName>
</protein>
<dbReference type="Proteomes" id="UP001596417">
    <property type="component" value="Unassembled WGS sequence"/>
</dbReference>
<evidence type="ECO:0000256" key="1">
    <source>
        <dbReference type="SAM" id="MobiDB-lite"/>
    </source>
</evidence>
<dbReference type="InterPro" id="IPR055811">
    <property type="entry name" value="DUF7387"/>
</dbReference>
<comment type="caution">
    <text evidence="2">The sequence shown here is derived from an EMBL/GenBank/DDBJ whole genome shotgun (WGS) entry which is preliminary data.</text>
</comment>
<feature type="region of interest" description="Disordered" evidence="1">
    <location>
        <begin position="50"/>
        <end position="81"/>
    </location>
</feature>
<feature type="compositionally biased region" description="Basic and acidic residues" evidence="1">
    <location>
        <begin position="51"/>
        <end position="65"/>
    </location>
</feature>